<feature type="region of interest" description="Disordered" evidence="1">
    <location>
        <begin position="306"/>
        <end position="341"/>
    </location>
</feature>
<keyword evidence="3" id="KW-1185">Reference proteome</keyword>
<dbReference type="OrthoDB" id="3438628at2759"/>
<proteinExistence type="predicted"/>
<evidence type="ECO:0000256" key="1">
    <source>
        <dbReference type="SAM" id="MobiDB-lite"/>
    </source>
</evidence>
<reference evidence="2" key="1">
    <citation type="submission" date="2014-12" db="EMBL/GenBank/DDBJ databases">
        <title>Genome Sequence of Valsa Canker Pathogens Uncovers a Specific Adaption of Colonization on Woody Bark.</title>
        <authorList>
            <person name="Yin Z."/>
            <person name="Liu H."/>
            <person name="Gao X."/>
            <person name="Li Z."/>
            <person name="Song N."/>
            <person name="Ke X."/>
            <person name="Dai Q."/>
            <person name="Wu Y."/>
            <person name="Sun Y."/>
            <person name="Xu J.-R."/>
            <person name="Kang Z.K."/>
            <person name="Wang L."/>
            <person name="Huang L."/>
        </authorList>
    </citation>
    <scope>NUCLEOTIDE SEQUENCE [LARGE SCALE GENOMIC DNA]</scope>
    <source>
        <strain evidence="2">03-8</strain>
    </source>
</reference>
<gene>
    <name evidence="2" type="ORF">VM1G_00439</name>
</gene>
<accession>A0A194VKM1</accession>
<feature type="compositionally biased region" description="Basic and acidic residues" evidence="1">
    <location>
        <begin position="190"/>
        <end position="206"/>
    </location>
</feature>
<evidence type="ECO:0000313" key="3">
    <source>
        <dbReference type="Proteomes" id="UP000078559"/>
    </source>
</evidence>
<sequence length="341" mass="37860">MSDPSSASSQDTDQVDGSPRPSTHKWNHFEVRTLICLIIKGEHLATDDPMHIADKLNMALNPASSRQTPNYNRDIPHDEIQHMLKRILDKKMHAVDVSDRDTRPTITRTKVNAFMRSLDFDGSKDEWMVGRKEKMKVEGEKRQRRYTARKEGAESPRALDERHRRRMMIREPRARRLLHGWGIGASFWEGDTKDADRPDARSESQDSRSSGAVSTPASNGRISYITDTSPATTSGKEPPLHAIRRNGVTHLAFDNARANPSATTPNPAAAAWGGGFAPAPMAITPLSTSIMPAQMTPASRYGYGGPGGFHVGPQQPYQSSGWNEGEFWDSPPNSGIDQRRP</sequence>
<dbReference type="Proteomes" id="UP000078559">
    <property type="component" value="Chromosome 1"/>
</dbReference>
<dbReference type="EMBL" id="CM003098">
    <property type="protein sequence ID" value="KUI64704.1"/>
    <property type="molecule type" value="Genomic_DNA"/>
</dbReference>
<feature type="compositionally biased region" description="Polar residues" evidence="1">
    <location>
        <begin position="207"/>
        <end position="235"/>
    </location>
</feature>
<evidence type="ECO:0000313" key="2">
    <source>
        <dbReference type="EMBL" id="KUI64704.1"/>
    </source>
</evidence>
<organism evidence="2 3">
    <name type="scientific">Cytospora mali</name>
    <name type="common">Apple Valsa canker fungus</name>
    <name type="synonym">Valsa mali</name>
    <dbReference type="NCBI Taxonomy" id="578113"/>
    <lineage>
        <taxon>Eukaryota</taxon>
        <taxon>Fungi</taxon>
        <taxon>Dikarya</taxon>
        <taxon>Ascomycota</taxon>
        <taxon>Pezizomycotina</taxon>
        <taxon>Sordariomycetes</taxon>
        <taxon>Sordariomycetidae</taxon>
        <taxon>Diaporthales</taxon>
        <taxon>Cytosporaceae</taxon>
        <taxon>Cytospora</taxon>
    </lineage>
</organism>
<dbReference type="AlphaFoldDB" id="A0A194VKM1"/>
<feature type="region of interest" description="Disordered" evidence="1">
    <location>
        <begin position="1"/>
        <end position="24"/>
    </location>
</feature>
<feature type="compositionally biased region" description="Basic and acidic residues" evidence="1">
    <location>
        <begin position="148"/>
        <end position="162"/>
    </location>
</feature>
<name>A0A194VKM1_CYTMA</name>
<feature type="region of interest" description="Disordered" evidence="1">
    <location>
        <begin position="139"/>
        <end position="162"/>
    </location>
</feature>
<feature type="region of interest" description="Disordered" evidence="1">
    <location>
        <begin position="188"/>
        <end position="240"/>
    </location>
</feature>
<feature type="compositionally biased region" description="Polar residues" evidence="1">
    <location>
        <begin position="1"/>
        <end position="12"/>
    </location>
</feature>
<protein>
    <submittedName>
        <fullName evidence="2">Uncharacterized protein</fullName>
    </submittedName>
</protein>
<feature type="compositionally biased region" description="Polar residues" evidence="1">
    <location>
        <begin position="331"/>
        <end position="341"/>
    </location>
</feature>